<evidence type="ECO:0000313" key="11">
    <source>
        <dbReference type="EMBL" id="GAA0165456.1"/>
    </source>
</evidence>
<organism evidence="11 12">
    <name type="scientific">Lithospermum erythrorhizon</name>
    <name type="common">Purple gromwell</name>
    <name type="synonym">Lithospermum officinale var. erythrorhizon</name>
    <dbReference type="NCBI Taxonomy" id="34254"/>
    <lineage>
        <taxon>Eukaryota</taxon>
        <taxon>Viridiplantae</taxon>
        <taxon>Streptophyta</taxon>
        <taxon>Embryophyta</taxon>
        <taxon>Tracheophyta</taxon>
        <taxon>Spermatophyta</taxon>
        <taxon>Magnoliopsida</taxon>
        <taxon>eudicotyledons</taxon>
        <taxon>Gunneridae</taxon>
        <taxon>Pentapetalae</taxon>
        <taxon>asterids</taxon>
        <taxon>lamiids</taxon>
        <taxon>Boraginales</taxon>
        <taxon>Boraginaceae</taxon>
        <taxon>Boraginoideae</taxon>
        <taxon>Lithospermeae</taxon>
        <taxon>Lithospermum</taxon>
    </lineage>
</organism>
<keyword evidence="6" id="KW-1015">Disulfide bond</keyword>
<sequence>MALQSSIFYSLAISLISISGVYGQLNAPCTASMLTSFNPCMSFLTSGSNITQPPPECCDALRSLMSNGTNCMCQIATGTIPFRIPINRTTAVSLPRACNMPGGVTLQCKSKTFISRYDSVRD</sequence>
<dbReference type="InterPro" id="IPR036312">
    <property type="entry name" value="Bifun_inhib/LTP/seed_sf"/>
</dbReference>
<feature type="domain" description="Bifunctional inhibitor/plant lipid transfer protein/seed storage helical" evidence="10">
    <location>
        <begin position="29"/>
        <end position="108"/>
    </location>
</feature>
<feature type="chain" id="PRO_5043539716" description="Bifunctional inhibitor/plant lipid transfer protein/seed storage helical domain-containing protein" evidence="9">
    <location>
        <begin position="24"/>
        <end position="122"/>
    </location>
</feature>
<dbReference type="GO" id="GO:0098552">
    <property type="term" value="C:side of membrane"/>
    <property type="evidence" value="ECO:0007669"/>
    <property type="project" value="UniProtKB-KW"/>
</dbReference>
<evidence type="ECO:0000313" key="12">
    <source>
        <dbReference type="Proteomes" id="UP001454036"/>
    </source>
</evidence>
<dbReference type="PANTHER" id="PTHR33044">
    <property type="entry name" value="BIFUNCTIONAL INHIBITOR/LIPID-TRANSFER PROTEIN/SEED STORAGE 2S ALBUMIN SUPERFAMILY PROTEIN-RELATED"/>
    <property type="match status" value="1"/>
</dbReference>
<keyword evidence="8" id="KW-0449">Lipoprotein</keyword>
<evidence type="ECO:0000256" key="4">
    <source>
        <dbReference type="ARBA" id="ARBA00022622"/>
    </source>
</evidence>
<keyword evidence="3" id="KW-1003">Cell membrane</keyword>
<dbReference type="Proteomes" id="UP001454036">
    <property type="component" value="Unassembled WGS sequence"/>
</dbReference>
<evidence type="ECO:0000256" key="7">
    <source>
        <dbReference type="ARBA" id="ARBA00023180"/>
    </source>
</evidence>
<protein>
    <recommendedName>
        <fullName evidence="10">Bifunctional inhibitor/plant lipid transfer protein/seed storage helical domain-containing protein</fullName>
    </recommendedName>
</protein>
<gene>
    <name evidence="11" type="ORF">LIER_20856</name>
</gene>
<keyword evidence="4" id="KW-0336">GPI-anchor</keyword>
<reference evidence="11 12" key="1">
    <citation type="submission" date="2024-01" db="EMBL/GenBank/DDBJ databases">
        <title>The complete chloroplast genome sequence of Lithospermum erythrorhizon: insights into the phylogenetic relationship among Boraginaceae species and the maternal lineages of purple gromwells.</title>
        <authorList>
            <person name="Okada T."/>
            <person name="Watanabe K."/>
        </authorList>
    </citation>
    <scope>NUCLEOTIDE SEQUENCE [LARGE SCALE GENOMIC DNA]</scope>
</reference>
<feature type="signal peptide" evidence="9">
    <location>
        <begin position="1"/>
        <end position="23"/>
    </location>
</feature>
<dbReference type="Pfam" id="PF14368">
    <property type="entry name" value="LTP_2"/>
    <property type="match status" value="1"/>
</dbReference>
<dbReference type="Gene3D" id="1.10.110.10">
    <property type="entry name" value="Plant lipid-transfer and hydrophobic proteins"/>
    <property type="match status" value="1"/>
</dbReference>
<evidence type="ECO:0000256" key="8">
    <source>
        <dbReference type="ARBA" id="ARBA00023288"/>
    </source>
</evidence>
<evidence type="ECO:0000256" key="6">
    <source>
        <dbReference type="ARBA" id="ARBA00023157"/>
    </source>
</evidence>
<name>A0AAV3QR14_LITER</name>
<dbReference type="SMART" id="SM00499">
    <property type="entry name" value="AAI"/>
    <property type="match status" value="1"/>
</dbReference>
<keyword evidence="12" id="KW-1185">Reference proteome</keyword>
<dbReference type="InterPro" id="IPR016140">
    <property type="entry name" value="Bifunc_inhib/LTP/seed_store"/>
</dbReference>
<comment type="similarity">
    <text evidence="2">Belongs to the plant LTP family.</text>
</comment>
<dbReference type="GO" id="GO:0005886">
    <property type="term" value="C:plasma membrane"/>
    <property type="evidence" value="ECO:0007669"/>
    <property type="project" value="UniProtKB-SubCell"/>
</dbReference>
<evidence type="ECO:0000256" key="2">
    <source>
        <dbReference type="ARBA" id="ARBA00009748"/>
    </source>
</evidence>
<evidence type="ECO:0000256" key="5">
    <source>
        <dbReference type="ARBA" id="ARBA00022729"/>
    </source>
</evidence>
<dbReference type="AlphaFoldDB" id="A0AAV3QR14"/>
<comment type="caution">
    <text evidence="11">The sequence shown here is derived from an EMBL/GenBank/DDBJ whole genome shotgun (WGS) entry which is preliminary data.</text>
</comment>
<keyword evidence="4" id="KW-0472">Membrane</keyword>
<keyword evidence="5 9" id="KW-0732">Signal</keyword>
<accession>A0AAV3QR14</accession>
<dbReference type="InterPro" id="IPR043325">
    <property type="entry name" value="LTSS"/>
</dbReference>
<evidence type="ECO:0000256" key="9">
    <source>
        <dbReference type="SAM" id="SignalP"/>
    </source>
</evidence>
<evidence type="ECO:0000259" key="10">
    <source>
        <dbReference type="SMART" id="SM00499"/>
    </source>
</evidence>
<dbReference type="EMBL" id="BAABME010005382">
    <property type="protein sequence ID" value="GAA0165456.1"/>
    <property type="molecule type" value="Genomic_DNA"/>
</dbReference>
<dbReference type="SUPFAM" id="SSF47699">
    <property type="entry name" value="Bifunctional inhibitor/lipid-transfer protein/seed storage 2S albumin"/>
    <property type="match status" value="1"/>
</dbReference>
<keyword evidence="7" id="KW-0325">Glycoprotein</keyword>
<proteinExistence type="inferred from homology"/>
<dbReference type="CDD" id="cd00010">
    <property type="entry name" value="AAI_LTSS"/>
    <property type="match status" value="1"/>
</dbReference>
<evidence type="ECO:0000256" key="3">
    <source>
        <dbReference type="ARBA" id="ARBA00022475"/>
    </source>
</evidence>
<evidence type="ECO:0000256" key="1">
    <source>
        <dbReference type="ARBA" id="ARBA00004609"/>
    </source>
</evidence>
<comment type="subcellular location">
    <subcellularLocation>
        <location evidence="1">Cell membrane</location>
        <topology evidence="1">Lipid-anchor</topology>
        <topology evidence="1">GPI-anchor</topology>
    </subcellularLocation>
</comment>